<reference evidence="5 6" key="1">
    <citation type="submission" date="2017-10" db="EMBL/GenBank/DDBJ databases">
        <title>Novel microbial diversity and functional potential in the marine mammal oral microbiome.</title>
        <authorList>
            <person name="Dudek N.K."/>
            <person name="Sun C.L."/>
            <person name="Burstein D."/>
            <person name="Kantor R.S."/>
            <person name="Aliaga Goltsman D.S."/>
            <person name="Bik E.M."/>
            <person name="Thomas B.C."/>
            <person name="Banfield J.F."/>
            <person name="Relman D.A."/>
        </authorList>
    </citation>
    <scope>NUCLEOTIDE SEQUENCE [LARGE SCALE GENOMIC DNA]</scope>
    <source>
        <strain evidence="5">DOLJORAL78_47_16</strain>
    </source>
</reference>
<dbReference type="Gene3D" id="3.60.21.10">
    <property type="match status" value="1"/>
</dbReference>
<dbReference type="InterPro" id="IPR036907">
    <property type="entry name" value="5'-Nucleotdase_C_sf"/>
</dbReference>
<evidence type="ECO:0000313" key="6">
    <source>
        <dbReference type="Proteomes" id="UP000230821"/>
    </source>
</evidence>
<dbReference type="Gene3D" id="3.90.780.10">
    <property type="entry name" value="5'-Nucleotidase, C-terminal domain"/>
    <property type="match status" value="1"/>
</dbReference>
<name>A0A2G6KIG7_9BACT</name>
<dbReference type="PANTHER" id="PTHR11575">
    <property type="entry name" value="5'-NUCLEOTIDASE-RELATED"/>
    <property type="match status" value="1"/>
</dbReference>
<dbReference type="GO" id="GO:0030288">
    <property type="term" value="C:outer membrane-bounded periplasmic space"/>
    <property type="evidence" value="ECO:0007669"/>
    <property type="project" value="TreeGrafter"/>
</dbReference>
<dbReference type="GO" id="GO:0009166">
    <property type="term" value="P:nucleotide catabolic process"/>
    <property type="evidence" value="ECO:0007669"/>
    <property type="project" value="InterPro"/>
</dbReference>
<dbReference type="SUPFAM" id="SSF55816">
    <property type="entry name" value="5'-nucleotidase (syn. UDP-sugar hydrolase), C-terminal domain"/>
    <property type="match status" value="1"/>
</dbReference>
<evidence type="ECO:0000313" key="5">
    <source>
        <dbReference type="EMBL" id="PIE35445.1"/>
    </source>
</evidence>
<accession>A0A2G6KIG7</accession>
<dbReference type="GO" id="GO:0008768">
    <property type="term" value="F:UDP-sugar diphosphatase activity"/>
    <property type="evidence" value="ECO:0007669"/>
    <property type="project" value="TreeGrafter"/>
</dbReference>
<keyword evidence="2" id="KW-0378">Hydrolase</keyword>
<dbReference type="InterPro" id="IPR004843">
    <property type="entry name" value="Calcineurin-like_PHP"/>
</dbReference>
<dbReference type="InterPro" id="IPR006179">
    <property type="entry name" value="5_nucleotidase/apyrase"/>
</dbReference>
<organism evidence="5 6">
    <name type="scientific">candidate division KSB3 bacterium</name>
    <dbReference type="NCBI Taxonomy" id="2044937"/>
    <lineage>
        <taxon>Bacteria</taxon>
        <taxon>candidate division KSB3</taxon>
    </lineage>
</organism>
<evidence type="ECO:0000259" key="3">
    <source>
        <dbReference type="Pfam" id="PF00149"/>
    </source>
</evidence>
<dbReference type="PRINTS" id="PR01607">
    <property type="entry name" value="APYRASEFAMLY"/>
</dbReference>
<dbReference type="GO" id="GO:0046872">
    <property type="term" value="F:metal ion binding"/>
    <property type="evidence" value="ECO:0007669"/>
    <property type="project" value="InterPro"/>
</dbReference>
<protein>
    <recommendedName>
        <fullName evidence="7">Bifunctional UDP-sugar hydrolase/5'-nucleotidase</fullName>
    </recommendedName>
</protein>
<gene>
    <name evidence="5" type="ORF">CSA56_04240</name>
</gene>
<sequence>MKVLKCIQCYSRLLFMLSLVSLLVLPMTVLAETYNLTILHTNDHHGHFAKFDPYPVMDVGGLAAQSTLVNIVRAEVAKSGGHSLLLSAGDINTGIPESDLLDAEPDIKIMNLLGYDAMALGNHEFDKNRETLLKQQEWAEFPFLSANIVKKDSGEPLVEPYIIKEVNGLKVAILGLTTEETPILTLPDHTADLEFKSAIETARELVPILREEADLVVALTHLGFYEEAGGGYRSAGDIKLAKEVDGIDVIIGGHSHTSLKAPEVFNDTLIVQAGAYSENVGRLDLVVDAEANTISDYSYKLISVNGKKRVKYNDKRYYMYVDKGYVEDKEILEAIEPYMVQADELLSQPLGEAVVELVGGKATSRSQETNLGNLITDGMLAKTNAEIAFQNGGGIRATIAPGPVTYRDVLTVQPFGNTLVLLDMTGEQIMDVLNYAATIEPGNGAFLHVAGLKWTINRSGEKAVAENVMFGDAPLDLQHKYRVVTNNFMAAGGDGYKMLKEIEQLDTGFVDADAMKEYIARLEKVEPKVEGRLTIVE</sequence>
<dbReference type="GO" id="GO:0008253">
    <property type="term" value="F:5'-nucleotidase activity"/>
    <property type="evidence" value="ECO:0007669"/>
    <property type="project" value="TreeGrafter"/>
</dbReference>
<dbReference type="AlphaFoldDB" id="A0A2G6KIG7"/>
<keyword evidence="1" id="KW-0732">Signal</keyword>
<dbReference type="PROSITE" id="PS00786">
    <property type="entry name" value="5_NUCLEOTIDASE_2"/>
    <property type="match status" value="1"/>
</dbReference>
<keyword evidence="2" id="KW-0547">Nucleotide-binding</keyword>
<comment type="caution">
    <text evidence="5">The sequence shown here is derived from an EMBL/GenBank/DDBJ whole genome shotgun (WGS) entry which is preliminary data.</text>
</comment>
<dbReference type="PANTHER" id="PTHR11575:SF24">
    <property type="entry name" value="5'-NUCLEOTIDASE"/>
    <property type="match status" value="1"/>
</dbReference>
<dbReference type="Proteomes" id="UP000230821">
    <property type="component" value="Unassembled WGS sequence"/>
</dbReference>
<feature type="domain" description="Calcineurin-like phosphoesterase" evidence="3">
    <location>
        <begin position="36"/>
        <end position="257"/>
    </location>
</feature>
<dbReference type="EMBL" id="PDSK01000043">
    <property type="protein sequence ID" value="PIE35445.1"/>
    <property type="molecule type" value="Genomic_DNA"/>
</dbReference>
<evidence type="ECO:0000256" key="1">
    <source>
        <dbReference type="ARBA" id="ARBA00022729"/>
    </source>
</evidence>
<dbReference type="GO" id="GO:0000166">
    <property type="term" value="F:nucleotide binding"/>
    <property type="evidence" value="ECO:0007669"/>
    <property type="project" value="UniProtKB-KW"/>
</dbReference>
<dbReference type="InterPro" id="IPR008334">
    <property type="entry name" value="5'-Nucleotdase_C"/>
</dbReference>
<dbReference type="PROSITE" id="PS00785">
    <property type="entry name" value="5_NUCLEOTIDASE_1"/>
    <property type="match status" value="1"/>
</dbReference>
<evidence type="ECO:0008006" key="7">
    <source>
        <dbReference type="Google" id="ProtNLM"/>
    </source>
</evidence>
<dbReference type="InterPro" id="IPR029052">
    <property type="entry name" value="Metallo-depent_PP-like"/>
</dbReference>
<evidence type="ECO:0000256" key="2">
    <source>
        <dbReference type="RuleBase" id="RU362119"/>
    </source>
</evidence>
<dbReference type="Pfam" id="PF00149">
    <property type="entry name" value="Metallophos"/>
    <property type="match status" value="1"/>
</dbReference>
<dbReference type="Pfam" id="PF02872">
    <property type="entry name" value="5_nucleotid_C"/>
    <property type="match status" value="1"/>
</dbReference>
<evidence type="ECO:0000259" key="4">
    <source>
        <dbReference type="Pfam" id="PF02872"/>
    </source>
</evidence>
<dbReference type="InterPro" id="IPR006146">
    <property type="entry name" value="5'-Nucleotdase_CS"/>
</dbReference>
<proteinExistence type="inferred from homology"/>
<dbReference type="SUPFAM" id="SSF56300">
    <property type="entry name" value="Metallo-dependent phosphatases"/>
    <property type="match status" value="1"/>
</dbReference>
<feature type="domain" description="5'-Nucleotidase C-terminal" evidence="4">
    <location>
        <begin position="362"/>
        <end position="501"/>
    </location>
</feature>
<comment type="similarity">
    <text evidence="2">Belongs to the 5'-nucleotidase family.</text>
</comment>